<protein>
    <submittedName>
        <fullName evidence="1">Cytochrome P450</fullName>
    </submittedName>
</protein>
<name>A0A392UPF1_9FABA</name>
<evidence type="ECO:0000313" key="2">
    <source>
        <dbReference type="Proteomes" id="UP000265520"/>
    </source>
</evidence>
<comment type="caution">
    <text evidence="1">The sequence shown here is derived from an EMBL/GenBank/DDBJ whole genome shotgun (WGS) entry which is preliminary data.</text>
</comment>
<dbReference type="AlphaFoldDB" id="A0A392UPF1"/>
<feature type="non-terminal residue" evidence="1">
    <location>
        <position position="73"/>
    </location>
</feature>
<proteinExistence type="predicted"/>
<accession>A0A392UPF1</accession>
<dbReference type="EMBL" id="LXQA010858191">
    <property type="protein sequence ID" value="MCI74326.1"/>
    <property type="molecule type" value="Genomic_DNA"/>
</dbReference>
<organism evidence="1 2">
    <name type="scientific">Trifolium medium</name>
    <dbReference type="NCBI Taxonomy" id="97028"/>
    <lineage>
        <taxon>Eukaryota</taxon>
        <taxon>Viridiplantae</taxon>
        <taxon>Streptophyta</taxon>
        <taxon>Embryophyta</taxon>
        <taxon>Tracheophyta</taxon>
        <taxon>Spermatophyta</taxon>
        <taxon>Magnoliopsida</taxon>
        <taxon>eudicotyledons</taxon>
        <taxon>Gunneridae</taxon>
        <taxon>Pentapetalae</taxon>
        <taxon>rosids</taxon>
        <taxon>fabids</taxon>
        <taxon>Fabales</taxon>
        <taxon>Fabaceae</taxon>
        <taxon>Papilionoideae</taxon>
        <taxon>50 kb inversion clade</taxon>
        <taxon>NPAAA clade</taxon>
        <taxon>Hologalegina</taxon>
        <taxon>IRL clade</taxon>
        <taxon>Trifolieae</taxon>
        <taxon>Trifolium</taxon>
    </lineage>
</organism>
<reference evidence="1 2" key="1">
    <citation type="journal article" date="2018" name="Front. Plant Sci.">
        <title>Red Clover (Trifolium pratense) and Zigzag Clover (T. medium) - A Picture of Genomic Similarities and Differences.</title>
        <authorList>
            <person name="Dluhosova J."/>
            <person name="Istvanek J."/>
            <person name="Nedelnik J."/>
            <person name="Repkova J."/>
        </authorList>
    </citation>
    <scope>NUCLEOTIDE SEQUENCE [LARGE SCALE GENOMIC DNA]</scope>
    <source>
        <strain evidence="2">cv. 10/8</strain>
        <tissue evidence="1">Leaf</tissue>
    </source>
</reference>
<keyword evidence="2" id="KW-1185">Reference proteome</keyword>
<evidence type="ECO:0000313" key="1">
    <source>
        <dbReference type="EMBL" id="MCI74326.1"/>
    </source>
</evidence>
<sequence length="73" mass="8030">MVERNLFAGYSVGGMDQILVSHLQFADDTLMLGTKSWANVRALWAVLVLFETMSGLKVNFNKSLLVGVNIPDS</sequence>
<dbReference type="Proteomes" id="UP000265520">
    <property type="component" value="Unassembled WGS sequence"/>
</dbReference>